<accession>A0ABS5ARK3</accession>
<sequence>MNTTTMRLSVYSGFAFLAVVLLGFVVLAGFLPPPSPTMTAAEVARMYVEEGPWIRAGAAVMIFGAAFAFPFSAVLFHQVKAAEGGGPAPMAYTSLVAGVMITLAIVFPSFFVGAAATGAGTRAPELIESLNDLAWLVFVGFITPLMAQATAVAVATFADRRARPVFPRWVGYFNLWCALAYAPGVLILCFDEGPFAYDGVFTFWLGLVVFGLWWVVMMTQALKVLKRDAVDPL</sequence>
<dbReference type="RefSeq" id="WP_086787804.1">
    <property type="nucleotide sequence ID" value="NZ_JAGIOO010000001.1"/>
</dbReference>
<feature type="transmembrane region" description="Helical" evidence="1">
    <location>
        <begin position="200"/>
        <end position="217"/>
    </location>
</feature>
<feature type="transmembrane region" description="Helical" evidence="1">
    <location>
        <begin position="53"/>
        <end position="76"/>
    </location>
</feature>
<keyword evidence="1" id="KW-1133">Transmembrane helix</keyword>
<name>A0ABS5ARK3_9PSEU</name>
<keyword evidence="1" id="KW-0812">Transmembrane</keyword>
<evidence type="ECO:0000313" key="2">
    <source>
        <dbReference type="EMBL" id="MBP2479212.1"/>
    </source>
</evidence>
<reference evidence="2 3" key="1">
    <citation type="submission" date="2021-03" db="EMBL/GenBank/DDBJ databases">
        <title>Sequencing the genomes of 1000 actinobacteria strains.</title>
        <authorList>
            <person name="Klenk H.-P."/>
        </authorList>
    </citation>
    <scope>NUCLEOTIDE SEQUENCE [LARGE SCALE GENOMIC DNA]</scope>
    <source>
        <strain evidence="2 3">DSM 44580</strain>
    </source>
</reference>
<keyword evidence="3" id="KW-1185">Reference proteome</keyword>
<feature type="transmembrane region" description="Helical" evidence="1">
    <location>
        <begin position="169"/>
        <end position="188"/>
    </location>
</feature>
<evidence type="ECO:0000256" key="1">
    <source>
        <dbReference type="SAM" id="Phobius"/>
    </source>
</evidence>
<keyword evidence="1" id="KW-0472">Membrane</keyword>
<evidence type="ECO:0000313" key="3">
    <source>
        <dbReference type="Proteomes" id="UP001519363"/>
    </source>
</evidence>
<proteinExistence type="predicted"/>
<dbReference type="Proteomes" id="UP001519363">
    <property type="component" value="Unassembled WGS sequence"/>
</dbReference>
<protein>
    <recommendedName>
        <fullName evidence="4">DUF4386 family protein</fullName>
    </recommendedName>
</protein>
<comment type="caution">
    <text evidence="2">The sequence shown here is derived from an EMBL/GenBank/DDBJ whole genome shotgun (WGS) entry which is preliminary data.</text>
</comment>
<organism evidence="2 3">
    <name type="scientific">Crossiella equi</name>
    <dbReference type="NCBI Taxonomy" id="130796"/>
    <lineage>
        <taxon>Bacteria</taxon>
        <taxon>Bacillati</taxon>
        <taxon>Actinomycetota</taxon>
        <taxon>Actinomycetes</taxon>
        <taxon>Pseudonocardiales</taxon>
        <taxon>Pseudonocardiaceae</taxon>
        <taxon>Crossiella</taxon>
    </lineage>
</organism>
<feature type="transmembrane region" description="Helical" evidence="1">
    <location>
        <begin position="133"/>
        <end position="157"/>
    </location>
</feature>
<feature type="transmembrane region" description="Helical" evidence="1">
    <location>
        <begin position="12"/>
        <end position="33"/>
    </location>
</feature>
<evidence type="ECO:0008006" key="4">
    <source>
        <dbReference type="Google" id="ProtNLM"/>
    </source>
</evidence>
<gene>
    <name evidence="2" type="ORF">JOF53_008084</name>
</gene>
<feature type="transmembrane region" description="Helical" evidence="1">
    <location>
        <begin position="88"/>
        <end position="113"/>
    </location>
</feature>
<dbReference type="EMBL" id="JAGIOO010000001">
    <property type="protein sequence ID" value="MBP2479212.1"/>
    <property type="molecule type" value="Genomic_DNA"/>
</dbReference>